<name>A0ABW2DPL4_9BACT</name>
<organism evidence="1 2">
    <name type="scientific">Rufibacter roseus</name>
    <dbReference type="NCBI Taxonomy" id="1567108"/>
    <lineage>
        <taxon>Bacteria</taxon>
        <taxon>Pseudomonadati</taxon>
        <taxon>Bacteroidota</taxon>
        <taxon>Cytophagia</taxon>
        <taxon>Cytophagales</taxon>
        <taxon>Hymenobacteraceae</taxon>
        <taxon>Rufibacter</taxon>
    </lineage>
</organism>
<reference evidence="2" key="1">
    <citation type="journal article" date="2019" name="Int. J. Syst. Evol. Microbiol.">
        <title>The Global Catalogue of Microorganisms (GCM) 10K type strain sequencing project: providing services to taxonomists for standard genome sequencing and annotation.</title>
        <authorList>
            <consortium name="The Broad Institute Genomics Platform"/>
            <consortium name="The Broad Institute Genome Sequencing Center for Infectious Disease"/>
            <person name="Wu L."/>
            <person name="Ma J."/>
        </authorList>
    </citation>
    <scope>NUCLEOTIDE SEQUENCE [LARGE SCALE GENOMIC DNA]</scope>
    <source>
        <strain evidence="2">CGMCC 4.7393</strain>
    </source>
</reference>
<proteinExistence type="predicted"/>
<comment type="caution">
    <text evidence="1">The sequence shown here is derived from an EMBL/GenBank/DDBJ whole genome shotgun (WGS) entry which is preliminary data.</text>
</comment>
<protein>
    <submittedName>
        <fullName evidence="1">Uncharacterized protein</fullName>
    </submittedName>
</protein>
<evidence type="ECO:0000313" key="2">
    <source>
        <dbReference type="Proteomes" id="UP001596405"/>
    </source>
</evidence>
<keyword evidence="2" id="KW-1185">Reference proteome</keyword>
<dbReference type="RefSeq" id="WP_239693439.1">
    <property type="nucleotide sequence ID" value="NZ_JBHSYQ010000008.1"/>
</dbReference>
<dbReference type="Proteomes" id="UP001596405">
    <property type="component" value="Unassembled WGS sequence"/>
</dbReference>
<sequence length="84" mass="9324">MKSMTQREVTDQDNLTWTCVQAYAGLNDKAADKATELAETDEGKVTVVCTPSGQAQTVRLEVPVNWLSNLSDKELVQQIQQARK</sequence>
<gene>
    <name evidence="1" type="ORF">ACFQHR_15345</name>
</gene>
<evidence type="ECO:0000313" key="1">
    <source>
        <dbReference type="EMBL" id="MFC6999013.1"/>
    </source>
</evidence>
<accession>A0ABW2DPL4</accession>
<dbReference type="EMBL" id="JBHSYQ010000008">
    <property type="protein sequence ID" value="MFC6999013.1"/>
    <property type="molecule type" value="Genomic_DNA"/>
</dbReference>